<dbReference type="Gene3D" id="3.40.50.300">
    <property type="entry name" value="P-loop containing nucleotide triphosphate hydrolases"/>
    <property type="match status" value="1"/>
</dbReference>
<sequence length="192" mass="23097">MMFSVFNIETLIFKINRIDFSDKINYICDKNGSGKTLFLDSLYFDDKVRIEPHIDKKDIIYLSQHFSFYERIKVKDFVEFFDQINNENLLEKIRKNSYINNFINENFDKTLYHLSGGEFKFLYLILLLFTDKKLYLLDEPFNELDKEKAEYIANLIKDLNKNGKKIIITNHYDLGLFEEKDMKKIRLLDHTV</sequence>
<dbReference type="GO" id="GO:0016887">
    <property type="term" value="F:ATP hydrolysis activity"/>
    <property type="evidence" value="ECO:0007669"/>
    <property type="project" value="InterPro"/>
</dbReference>
<protein>
    <submittedName>
        <fullName evidence="5">ABC transporter ATP-binding protein</fullName>
    </submittedName>
</protein>
<accession>A0A2N6UHS6</accession>
<dbReference type="PANTHER" id="PTHR42939:SF1">
    <property type="entry name" value="ABC TRANSPORTER ATP-BINDING PROTEIN ALBC-RELATED"/>
    <property type="match status" value="1"/>
</dbReference>
<dbReference type="GeneID" id="84578820"/>
<dbReference type="PANTHER" id="PTHR42939">
    <property type="entry name" value="ABC TRANSPORTER ATP-BINDING PROTEIN ALBC-RELATED"/>
    <property type="match status" value="1"/>
</dbReference>
<dbReference type="InterPro" id="IPR003439">
    <property type="entry name" value="ABC_transporter-like_ATP-bd"/>
</dbReference>
<comment type="caution">
    <text evidence="5">The sequence shown here is derived from an EMBL/GenBank/DDBJ whole genome shotgun (WGS) entry which is preliminary data.</text>
</comment>
<evidence type="ECO:0000313" key="5">
    <source>
        <dbReference type="EMBL" id="PMC81150.1"/>
    </source>
</evidence>
<dbReference type="SUPFAM" id="SSF52540">
    <property type="entry name" value="P-loop containing nucleoside triphosphate hydrolases"/>
    <property type="match status" value="1"/>
</dbReference>
<dbReference type="GO" id="GO:0005524">
    <property type="term" value="F:ATP binding"/>
    <property type="evidence" value="ECO:0007669"/>
    <property type="project" value="UniProtKB-KW"/>
</dbReference>
<evidence type="ECO:0000256" key="1">
    <source>
        <dbReference type="ARBA" id="ARBA00022448"/>
    </source>
</evidence>
<proteinExistence type="predicted"/>
<dbReference type="RefSeq" id="WP_102198199.1">
    <property type="nucleotide sequence ID" value="NZ_PNHP01000004.1"/>
</dbReference>
<evidence type="ECO:0000313" key="6">
    <source>
        <dbReference type="Proteomes" id="UP000235658"/>
    </source>
</evidence>
<evidence type="ECO:0000256" key="2">
    <source>
        <dbReference type="ARBA" id="ARBA00022741"/>
    </source>
</evidence>
<name>A0A2N6UHS6_9FIRM</name>
<dbReference type="InterPro" id="IPR027417">
    <property type="entry name" value="P-loop_NTPase"/>
</dbReference>
<gene>
    <name evidence="5" type="ORF">CJ192_06445</name>
</gene>
<dbReference type="Pfam" id="PF00005">
    <property type="entry name" value="ABC_tran"/>
    <property type="match status" value="1"/>
</dbReference>
<dbReference type="AlphaFoldDB" id="A0A2N6UHS6"/>
<dbReference type="InterPro" id="IPR051782">
    <property type="entry name" value="ABC_Transporter_VariousFunc"/>
</dbReference>
<evidence type="ECO:0000256" key="3">
    <source>
        <dbReference type="ARBA" id="ARBA00022840"/>
    </source>
</evidence>
<dbReference type="Proteomes" id="UP000235658">
    <property type="component" value="Unassembled WGS sequence"/>
</dbReference>
<reference evidence="5 6" key="1">
    <citation type="submission" date="2017-09" db="EMBL/GenBank/DDBJ databases">
        <title>Bacterial strain isolated from the female urinary microbiota.</title>
        <authorList>
            <person name="Thomas-White K."/>
            <person name="Kumar N."/>
            <person name="Forster S."/>
            <person name="Putonti C."/>
            <person name="Lawley T."/>
            <person name="Wolfe A.J."/>
        </authorList>
    </citation>
    <scope>NUCLEOTIDE SEQUENCE [LARGE SCALE GENOMIC DNA]</scope>
    <source>
        <strain evidence="5 6">UMB0204</strain>
    </source>
</reference>
<organism evidence="5 6">
    <name type="scientific">Anaerococcus hydrogenalis</name>
    <dbReference type="NCBI Taxonomy" id="33029"/>
    <lineage>
        <taxon>Bacteria</taxon>
        <taxon>Bacillati</taxon>
        <taxon>Bacillota</taxon>
        <taxon>Tissierellia</taxon>
        <taxon>Tissierellales</taxon>
        <taxon>Peptoniphilaceae</taxon>
        <taxon>Anaerococcus</taxon>
    </lineage>
</organism>
<feature type="domain" description="ABC transporter" evidence="4">
    <location>
        <begin position="28"/>
        <end position="142"/>
    </location>
</feature>
<evidence type="ECO:0000259" key="4">
    <source>
        <dbReference type="Pfam" id="PF00005"/>
    </source>
</evidence>
<keyword evidence="1" id="KW-0813">Transport</keyword>
<keyword evidence="2" id="KW-0547">Nucleotide-binding</keyword>
<keyword evidence="3 5" id="KW-0067">ATP-binding</keyword>
<dbReference type="EMBL" id="PNHP01000004">
    <property type="protein sequence ID" value="PMC81150.1"/>
    <property type="molecule type" value="Genomic_DNA"/>
</dbReference>